<dbReference type="PANTHER" id="PTHR34216:SF3">
    <property type="entry name" value="POLY-BETA-1,6-N-ACETYL-D-GLUCOSAMINE N-DEACETYLASE"/>
    <property type="match status" value="1"/>
</dbReference>
<evidence type="ECO:0000313" key="4">
    <source>
        <dbReference type="EMBL" id="TQV88886.1"/>
    </source>
</evidence>
<dbReference type="GO" id="GO:0005975">
    <property type="term" value="P:carbohydrate metabolic process"/>
    <property type="evidence" value="ECO:0007669"/>
    <property type="project" value="InterPro"/>
</dbReference>
<dbReference type="Pfam" id="PF01522">
    <property type="entry name" value="Polysacc_deac_1"/>
    <property type="match status" value="1"/>
</dbReference>
<dbReference type="SUPFAM" id="SSF88713">
    <property type="entry name" value="Glycoside hydrolase/deacetylase"/>
    <property type="match status" value="1"/>
</dbReference>
<accession>A0A545UHD6</accession>
<dbReference type="OrthoDB" id="9814639at2"/>
<feature type="domain" description="NodB homology" evidence="3">
    <location>
        <begin position="95"/>
        <end position="350"/>
    </location>
</feature>
<dbReference type="PROSITE" id="PS51677">
    <property type="entry name" value="NODB"/>
    <property type="match status" value="1"/>
</dbReference>
<name>A0A545UHD6_9GAMM</name>
<dbReference type="InterPro" id="IPR011330">
    <property type="entry name" value="Glyco_hydro/deAcase_b/a-brl"/>
</dbReference>
<dbReference type="Gene3D" id="3.20.20.370">
    <property type="entry name" value="Glycoside hydrolase/deacetylase"/>
    <property type="match status" value="1"/>
</dbReference>
<dbReference type="PANTHER" id="PTHR34216">
    <property type="match status" value="1"/>
</dbReference>
<evidence type="ECO:0000256" key="1">
    <source>
        <dbReference type="ARBA" id="ARBA00004613"/>
    </source>
</evidence>
<dbReference type="EMBL" id="VIKS01000003">
    <property type="protein sequence ID" value="TQV88886.1"/>
    <property type="molecule type" value="Genomic_DNA"/>
</dbReference>
<dbReference type="GO" id="GO:0016810">
    <property type="term" value="F:hydrolase activity, acting on carbon-nitrogen (but not peptide) bonds"/>
    <property type="evidence" value="ECO:0007669"/>
    <property type="project" value="InterPro"/>
</dbReference>
<protein>
    <submittedName>
        <fullName evidence="4">Polysaccharide deacetylase family protein</fullName>
    </submittedName>
</protein>
<comment type="subcellular location">
    <subcellularLocation>
        <location evidence="1">Secreted</location>
    </subcellularLocation>
</comment>
<gene>
    <name evidence="4" type="ORF">FLL46_04955</name>
</gene>
<organism evidence="4 5">
    <name type="scientific">Aliikangiella coralliicola</name>
    <dbReference type="NCBI Taxonomy" id="2592383"/>
    <lineage>
        <taxon>Bacteria</taxon>
        <taxon>Pseudomonadati</taxon>
        <taxon>Pseudomonadota</taxon>
        <taxon>Gammaproteobacteria</taxon>
        <taxon>Oceanospirillales</taxon>
        <taxon>Pleioneaceae</taxon>
        <taxon>Aliikangiella</taxon>
    </lineage>
</organism>
<dbReference type="GO" id="GO:0005576">
    <property type="term" value="C:extracellular region"/>
    <property type="evidence" value="ECO:0007669"/>
    <property type="project" value="UniProtKB-SubCell"/>
</dbReference>
<dbReference type="InterPro" id="IPR002509">
    <property type="entry name" value="NODB_dom"/>
</dbReference>
<sequence>MVKVLLKKFIIGFGLLRSIRWLQRKLRGPGITVIYGHRVISDEDFANPANHSRIAGHTCVSDLSNAIALLLEHGYKIISIDEAVQQFAKGEIKQDSVVLTFDDGFEDNLTNLLPILKKYDVPATCYINSSVIGTNKSLWFQSILNYFFSLDSKRVFVKLNSKEYDISTPKRTFRSAFRFTRYLQAEYPPEEFNRLIEEETNKKCLPSDKDKHLSWDDLETLKNEPLITLGAHSFNHYPLAMCDNSLAEFEILESIRQLENKLDIKIDHFSYPRGHVEDFNDFHKQVLSSAGISSAVSTIRGVNRLNVDMYSIKRVGLPANTLEDKYDFMWHVAGAPQLLSKLKNKVRAKF</sequence>
<evidence type="ECO:0000313" key="5">
    <source>
        <dbReference type="Proteomes" id="UP000315439"/>
    </source>
</evidence>
<keyword evidence="2" id="KW-0732">Signal</keyword>
<evidence type="ECO:0000256" key="2">
    <source>
        <dbReference type="ARBA" id="ARBA00022729"/>
    </source>
</evidence>
<dbReference type="AlphaFoldDB" id="A0A545UHD6"/>
<comment type="caution">
    <text evidence="4">The sequence shown here is derived from an EMBL/GenBank/DDBJ whole genome shotgun (WGS) entry which is preliminary data.</text>
</comment>
<evidence type="ECO:0000259" key="3">
    <source>
        <dbReference type="PROSITE" id="PS51677"/>
    </source>
</evidence>
<reference evidence="4 5" key="1">
    <citation type="submission" date="2019-07" db="EMBL/GenBank/DDBJ databases">
        <title>Draft genome for Aliikangiella sp. M105.</title>
        <authorList>
            <person name="Wang G."/>
        </authorList>
    </citation>
    <scope>NUCLEOTIDE SEQUENCE [LARGE SCALE GENOMIC DNA]</scope>
    <source>
        <strain evidence="4 5">M105</strain>
    </source>
</reference>
<proteinExistence type="predicted"/>
<dbReference type="InterPro" id="IPR051398">
    <property type="entry name" value="Polysacch_Deacetylase"/>
</dbReference>
<keyword evidence="5" id="KW-1185">Reference proteome</keyword>
<dbReference type="CDD" id="cd10918">
    <property type="entry name" value="CE4_NodB_like_5s_6s"/>
    <property type="match status" value="1"/>
</dbReference>
<dbReference type="Proteomes" id="UP000315439">
    <property type="component" value="Unassembled WGS sequence"/>
</dbReference>